<sequence>MATQDGDAWHAEHNQHARNTIRNFLLWCSASKLTRPFRLPPVHISRAAPMPQTERLELIRLWGPLAVTTRLDPSENW</sequence>
<evidence type="ECO:0000313" key="2">
    <source>
        <dbReference type="Proteomes" id="UP000621510"/>
    </source>
</evidence>
<organism evidence="1 2">
    <name type="scientific">Streptomyces endocoffeicus</name>
    <dbReference type="NCBI Taxonomy" id="2898945"/>
    <lineage>
        <taxon>Bacteria</taxon>
        <taxon>Bacillati</taxon>
        <taxon>Actinomycetota</taxon>
        <taxon>Actinomycetes</taxon>
        <taxon>Kitasatosporales</taxon>
        <taxon>Streptomycetaceae</taxon>
        <taxon>Streptomyces</taxon>
    </lineage>
</organism>
<gene>
    <name evidence="1" type="ORF">JK364_45155</name>
</gene>
<name>A0ABS1Q6C1_9ACTN</name>
<protein>
    <recommendedName>
        <fullName evidence="3">Integrase</fullName>
    </recommendedName>
</protein>
<keyword evidence="2" id="KW-1185">Reference proteome</keyword>
<dbReference type="RefSeq" id="WP_201857265.1">
    <property type="nucleotide sequence ID" value="NZ_JAERRG010000032.1"/>
</dbReference>
<reference evidence="1 2" key="1">
    <citation type="submission" date="2021-01" db="EMBL/GenBank/DDBJ databases">
        <title>WGS of actinomycetes isolated from Thailand.</title>
        <authorList>
            <person name="Thawai C."/>
        </authorList>
    </citation>
    <scope>NUCLEOTIDE SEQUENCE [LARGE SCALE GENOMIC DNA]</scope>
    <source>
        <strain evidence="1 2">CA3R110</strain>
    </source>
</reference>
<comment type="caution">
    <text evidence="1">The sequence shown here is derived from an EMBL/GenBank/DDBJ whole genome shotgun (WGS) entry which is preliminary data.</text>
</comment>
<evidence type="ECO:0000313" key="1">
    <source>
        <dbReference type="EMBL" id="MBL1119486.1"/>
    </source>
</evidence>
<proteinExistence type="predicted"/>
<evidence type="ECO:0008006" key="3">
    <source>
        <dbReference type="Google" id="ProtNLM"/>
    </source>
</evidence>
<dbReference type="EMBL" id="JAERRG010000032">
    <property type="protein sequence ID" value="MBL1119486.1"/>
    <property type="molecule type" value="Genomic_DNA"/>
</dbReference>
<accession>A0ABS1Q6C1</accession>
<dbReference type="Proteomes" id="UP000621510">
    <property type="component" value="Unassembled WGS sequence"/>
</dbReference>